<reference evidence="3 4" key="1">
    <citation type="journal article" date="2018" name="Sci. Rep.">
        <title>Comparative analysis of the Pocillopora damicornis genome highlights role of immune system in coral evolution.</title>
        <authorList>
            <person name="Cunning R."/>
            <person name="Bay R.A."/>
            <person name="Gillette P."/>
            <person name="Baker A.C."/>
            <person name="Traylor-Knowles N."/>
        </authorList>
    </citation>
    <scope>NUCLEOTIDE SEQUENCE [LARGE SCALE GENOMIC DNA]</scope>
    <source>
        <strain evidence="3">RSMAS</strain>
        <tissue evidence="3">Whole animal</tissue>
    </source>
</reference>
<keyword evidence="4" id="KW-1185">Reference proteome</keyword>
<protein>
    <submittedName>
        <fullName evidence="3">Uncharacterized protein</fullName>
    </submittedName>
</protein>
<name>A0A3M6UY32_POCDA</name>
<feature type="region of interest" description="Disordered" evidence="1">
    <location>
        <begin position="19"/>
        <end position="63"/>
    </location>
</feature>
<sequence>MKSLFSLAVILAVGLVLAQEPPLPPPPGPEPPGPEPPGPEPPGPEPPGPEPPGPQPPGGKHPKDVCLDEWNACVESGEGFGCLPKYYECLNAYTRICRKKFRNQGCYEALGKEECWKKLKICYGHKPE</sequence>
<comment type="caution">
    <text evidence="3">The sequence shown here is derived from an EMBL/GenBank/DDBJ whole genome shotgun (WGS) entry which is preliminary data.</text>
</comment>
<proteinExistence type="predicted"/>
<organism evidence="3 4">
    <name type="scientific">Pocillopora damicornis</name>
    <name type="common">Cauliflower coral</name>
    <name type="synonym">Millepora damicornis</name>
    <dbReference type="NCBI Taxonomy" id="46731"/>
    <lineage>
        <taxon>Eukaryota</taxon>
        <taxon>Metazoa</taxon>
        <taxon>Cnidaria</taxon>
        <taxon>Anthozoa</taxon>
        <taxon>Hexacorallia</taxon>
        <taxon>Scleractinia</taxon>
        <taxon>Astrocoeniina</taxon>
        <taxon>Pocilloporidae</taxon>
        <taxon>Pocillopora</taxon>
    </lineage>
</organism>
<evidence type="ECO:0000256" key="1">
    <source>
        <dbReference type="SAM" id="MobiDB-lite"/>
    </source>
</evidence>
<evidence type="ECO:0000313" key="3">
    <source>
        <dbReference type="EMBL" id="RMX58517.1"/>
    </source>
</evidence>
<evidence type="ECO:0000256" key="2">
    <source>
        <dbReference type="SAM" id="SignalP"/>
    </source>
</evidence>
<gene>
    <name evidence="3" type="ORF">pdam_00010762</name>
</gene>
<dbReference type="AlphaFoldDB" id="A0A3M6UY32"/>
<dbReference type="OrthoDB" id="5985255at2759"/>
<feature type="compositionally biased region" description="Pro residues" evidence="1">
    <location>
        <begin position="21"/>
        <end position="59"/>
    </location>
</feature>
<accession>A0A3M6UY32</accession>
<feature type="chain" id="PRO_5018059712" evidence="2">
    <location>
        <begin position="19"/>
        <end position="128"/>
    </location>
</feature>
<evidence type="ECO:0000313" key="4">
    <source>
        <dbReference type="Proteomes" id="UP000275408"/>
    </source>
</evidence>
<feature type="signal peptide" evidence="2">
    <location>
        <begin position="1"/>
        <end position="18"/>
    </location>
</feature>
<dbReference type="EMBL" id="RCHS01000500">
    <property type="protein sequence ID" value="RMX58517.1"/>
    <property type="molecule type" value="Genomic_DNA"/>
</dbReference>
<keyword evidence="2" id="KW-0732">Signal</keyword>
<dbReference type="Proteomes" id="UP000275408">
    <property type="component" value="Unassembled WGS sequence"/>
</dbReference>